<dbReference type="PROSITE" id="PS00170">
    <property type="entry name" value="CSA_PPIASE_1"/>
    <property type="match status" value="1"/>
</dbReference>
<sequence length="677" mass="72355">MKRITSIAVSSLLVLLVIAAAAAECRAAGRYASLLKTREGTRKLAALALMEERRELDLESLEQLARDTNPLIRLRCAEVLGRVGDPAGVPLLERLTADTDGNVKESAIFSLGLVGRESCVAPLRAALAGTGMRYKIRALEALGAAGQREAALDIASYLTNFNASLRSTAALALHALGDSSAAGLCATAIFDPDPSVLSMVVYTMGRLGYDTYEKRIIELLGHEHPAIRSRAAETLGRLRSKKAIDALYRLAGDPDRMTSIKAVEALARIGDKKCARALEDLLSLDDVYIETIALEGIASIGRKQSYASVVPLLDSGSLMVRLAAIEAAGRTGRAEARERLLDACTGGGPLERMSALKALGSVSDKRDLALLTSVLAGGGEPLAREGAAAGLGAWDNDKELFEPLEGGKRPVDALLAAGRGDDPVVAGIAIESLAMIGFEETMNDLVGLYPASKDRAESDRKLAVLQAIQTLGGRRSVKKEAVPQLLSFLATASRDPDPRVGALACETAALYGGSLEPRPDGPWSRGELPWGDPALPMGERRIRIETERGDIEIELFGDDAPNIVKSVLTLAENGFYDGLVFHRVVPGFVIQGGCPRGDGWGDAGYFLRSQFNMHRYERGMVGMAHSGEDTPGSQFFITQTDQPHLNGRYTIIGRVTKGMEVVDRIERGDRFGIAAVR</sequence>
<evidence type="ECO:0000256" key="1">
    <source>
        <dbReference type="ARBA" id="ARBA00013194"/>
    </source>
</evidence>
<dbReference type="CDD" id="cd00317">
    <property type="entry name" value="cyclophilin"/>
    <property type="match status" value="1"/>
</dbReference>
<dbReference type="PANTHER" id="PTHR45625:SF4">
    <property type="entry name" value="PEPTIDYLPROLYL ISOMERASE DOMAIN AND WD REPEAT-CONTAINING PROTEIN 1"/>
    <property type="match status" value="1"/>
</dbReference>
<proteinExistence type="predicted"/>
<dbReference type="SUPFAM" id="SSF48371">
    <property type="entry name" value="ARM repeat"/>
    <property type="match status" value="2"/>
</dbReference>
<dbReference type="EMBL" id="DSEC01000249">
    <property type="protein sequence ID" value="HER43512.1"/>
    <property type="molecule type" value="Genomic_DNA"/>
</dbReference>
<evidence type="ECO:0000256" key="4">
    <source>
        <dbReference type="SAM" id="SignalP"/>
    </source>
</evidence>
<dbReference type="InterPro" id="IPR004155">
    <property type="entry name" value="PBS_lyase_HEAT"/>
</dbReference>
<dbReference type="InterPro" id="IPR044666">
    <property type="entry name" value="Cyclophilin_A-like"/>
</dbReference>
<dbReference type="InterPro" id="IPR011989">
    <property type="entry name" value="ARM-like"/>
</dbReference>
<dbReference type="GO" id="GO:0006457">
    <property type="term" value="P:protein folding"/>
    <property type="evidence" value="ECO:0007669"/>
    <property type="project" value="InterPro"/>
</dbReference>
<dbReference type="Proteomes" id="UP000886069">
    <property type="component" value="Unassembled WGS sequence"/>
</dbReference>
<keyword evidence="2" id="KW-0697">Rotamase</keyword>
<dbReference type="InterPro" id="IPR029000">
    <property type="entry name" value="Cyclophilin-like_dom_sf"/>
</dbReference>
<dbReference type="PANTHER" id="PTHR45625">
    <property type="entry name" value="PEPTIDYL-PROLYL CIS-TRANS ISOMERASE-RELATED"/>
    <property type="match status" value="1"/>
</dbReference>
<feature type="domain" description="PPIase cyclophilin-type" evidence="5">
    <location>
        <begin position="545"/>
        <end position="667"/>
    </location>
</feature>
<dbReference type="InterPro" id="IPR020892">
    <property type="entry name" value="Cyclophilin-type_PPIase_CS"/>
</dbReference>
<evidence type="ECO:0000313" key="6">
    <source>
        <dbReference type="EMBL" id="HER43512.1"/>
    </source>
</evidence>
<keyword evidence="3" id="KW-0413">Isomerase</keyword>
<evidence type="ECO:0000256" key="2">
    <source>
        <dbReference type="ARBA" id="ARBA00023110"/>
    </source>
</evidence>
<gene>
    <name evidence="6" type="ORF">ENO08_03535</name>
</gene>
<dbReference type="Gene3D" id="1.25.10.10">
    <property type="entry name" value="Leucine-rich Repeat Variant"/>
    <property type="match status" value="4"/>
</dbReference>
<dbReference type="EC" id="5.2.1.8" evidence="1"/>
<dbReference type="Gene3D" id="2.40.100.10">
    <property type="entry name" value="Cyclophilin-like"/>
    <property type="match status" value="1"/>
</dbReference>
<protein>
    <recommendedName>
        <fullName evidence="1">peptidylprolyl isomerase</fullName>
        <ecNumber evidence="1">5.2.1.8</ecNumber>
    </recommendedName>
</protein>
<feature type="chain" id="PRO_5031450931" description="peptidylprolyl isomerase" evidence="4">
    <location>
        <begin position="23"/>
        <end position="677"/>
    </location>
</feature>
<dbReference type="PRINTS" id="PR00153">
    <property type="entry name" value="CSAPPISMRASE"/>
</dbReference>
<evidence type="ECO:0000256" key="3">
    <source>
        <dbReference type="ARBA" id="ARBA00023235"/>
    </source>
</evidence>
<accession>A0A7V2AUI1</accession>
<dbReference type="InterPro" id="IPR002130">
    <property type="entry name" value="Cyclophilin-type_PPIase_dom"/>
</dbReference>
<dbReference type="GO" id="GO:0003755">
    <property type="term" value="F:peptidyl-prolyl cis-trans isomerase activity"/>
    <property type="evidence" value="ECO:0007669"/>
    <property type="project" value="UniProtKB-KW"/>
</dbReference>
<feature type="signal peptide" evidence="4">
    <location>
        <begin position="1"/>
        <end position="22"/>
    </location>
</feature>
<name>A0A7V2AUI1_UNCEI</name>
<reference evidence="6" key="1">
    <citation type="journal article" date="2020" name="mSystems">
        <title>Genome- and Community-Level Interaction Insights into Carbon Utilization and Element Cycling Functions of Hydrothermarchaeota in Hydrothermal Sediment.</title>
        <authorList>
            <person name="Zhou Z."/>
            <person name="Liu Y."/>
            <person name="Xu W."/>
            <person name="Pan J."/>
            <person name="Luo Z.H."/>
            <person name="Li M."/>
        </authorList>
    </citation>
    <scope>NUCLEOTIDE SEQUENCE [LARGE SCALE GENOMIC DNA]</scope>
    <source>
        <strain evidence="6">SpSt-1233</strain>
    </source>
</reference>
<keyword evidence="4" id="KW-0732">Signal</keyword>
<comment type="caution">
    <text evidence="6">The sequence shown here is derived from an EMBL/GenBank/DDBJ whole genome shotgun (WGS) entry which is preliminary data.</text>
</comment>
<dbReference type="Pfam" id="PF00160">
    <property type="entry name" value="Pro_isomerase"/>
    <property type="match status" value="1"/>
</dbReference>
<dbReference type="AlphaFoldDB" id="A0A7V2AUI1"/>
<dbReference type="Pfam" id="PF13646">
    <property type="entry name" value="HEAT_2"/>
    <property type="match status" value="3"/>
</dbReference>
<dbReference type="SMART" id="SM00567">
    <property type="entry name" value="EZ_HEAT"/>
    <property type="match status" value="10"/>
</dbReference>
<dbReference type="InterPro" id="IPR016024">
    <property type="entry name" value="ARM-type_fold"/>
</dbReference>
<dbReference type="PROSITE" id="PS50072">
    <property type="entry name" value="CSA_PPIASE_2"/>
    <property type="match status" value="1"/>
</dbReference>
<organism evidence="6">
    <name type="scientific">Eiseniibacteriota bacterium</name>
    <dbReference type="NCBI Taxonomy" id="2212470"/>
    <lineage>
        <taxon>Bacteria</taxon>
        <taxon>Candidatus Eiseniibacteriota</taxon>
    </lineage>
</organism>
<dbReference type="SUPFAM" id="SSF50891">
    <property type="entry name" value="Cyclophilin-like"/>
    <property type="match status" value="1"/>
</dbReference>
<evidence type="ECO:0000259" key="5">
    <source>
        <dbReference type="PROSITE" id="PS50072"/>
    </source>
</evidence>